<dbReference type="RefSeq" id="WP_164004780.1">
    <property type="nucleotide sequence ID" value="NZ_JAAIKD010000004.1"/>
</dbReference>
<dbReference type="Pfam" id="PF20050">
    <property type="entry name" value="DUF6452"/>
    <property type="match status" value="1"/>
</dbReference>
<evidence type="ECO:0000313" key="3">
    <source>
        <dbReference type="Proteomes" id="UP000478505"/>
    </source>
</evidence>
<organism evidence="2 3">
    <name type="scientific">Psychroflexus aurantiacus</name>
    <dbReference type="NCBI Taxonomy" id="2709310"/>
    <lineage>
        <taxon>Bacteria</taxon>
        <taxon>Pseudomonadati</taxon>
        <taxon>Bacteroidota</taxon>
        <taxon>Flavobacteriia</taxon>
        <taxon>Flavobacteriales</taxon>
        <taxon>Flavobacteriaceae</taxon>
        <taxon>Psychroflexus</taxon>
    </lineage>
</organism>
<dbReference type="Proteomes" id="UP000478505">
    <property type="component" value="Unassembled WGS sequence"/>
</dbReference>
<feature type="chain" id="PRO_5025496623" description="SbsA Ig-like domain-containing protein" evidence="1">
    <location>
        <begin position="24"/>
        <end position="166"/>
    </location>
</feature>
<reference evidence="2 3" key="1">
    <citation type="submission" date="2020-02" db="EMBL/GenBank/DDBJ databases">
        <title>Flavobacteriaceae Psychroflexus bacterium YR1-1, complete genome.</title>
        <authorList>
            <person name="Li Y."/>
            <person name="Wu S."/>
        </authorList>
    </citation>
    <scope>NUCLEOTIDE SEQUENCE [LARGE SCALE GENOMIC DNA]</scope>
    <source>
        <strain evidence="2 3">YR1-1</strain>
    </source>
</reference>
<comment type="caution">
    <text evidence="2">The sequence shown here is derived from an EMBL/GenBank/DDBJ whole genome shotgun (WGS) entry which is preliminary data.</text>
</comment>
<accession>A0A6B3R8W8</accession>
<protein>
    <recommendedName>
        <fullName evidence="4">SbsA Ig-like domain-containing protein</fullName>
    </recommendedName>
</protein>
<dbReference type="AlphaFoldDB" id="A0A6B3R8W8"/>
<evidence type="ECO:0008006" key="4">
    <source>
        <dbReference type="Google" id="ProtNLM"/>
    </source>
</evidence>
<dbReference type="InterPro" id="IPR045607">
    <property type="entry name" value="DUF6452"/>
</dbReference>
<evidence type="ECO:0000256" key="1">
    <source>
        <dbReference type="SAM" id="SignalP"/>
    </source>
</evidence>
<feature type="signal peptide" evidence="1">
    <location>
        <begin position="1"/>
        <end position="23"/>
    </location>
</feature>
<dbReference type="PROSITE" id="PS51257">
    <property type="entry name" value="PROKAR_LIPOPROTEIN"/>
    <property type="match status" value="1"/>
</dbReference>
<name>A0A6B3R8W8_9FLAO</name>
<proteinExistence type="predicted"/>
<dbReference type="EMBL" id="JAAIKD010000004">
    <property type="protein sequence ID" value="NEV94051.1"/>
    <property type="molecule type" value="Genomic_DNA"/>
</dbReference>
<keyword evidence="3" id="KW-1185">Reference proteome</keyword>
<sequence>MRKTLFTSFIVAGMLLLFSSCERDDICAAATETTPKLVIEFFDVNNPSNPKNVRNLAIREIEKDTAILFNSTSSIAIPLKTDANETTYVFNLNALAASGGLTDTLSFSYDTNELYVNRACGFKVNFIDFRAEVENPTTNTENWISDIQVRENSIQNEFETHLYIFY</sequence>
<keyword evidence="1" id="KW-0732">Signal</keyword>
<evidence type="ECO:0000313" key="2">
    <source>
        <dbReference type="EMBL" id="NEV94051.1"/>
    </source>
</evidence>
<gene>
    <name evidence="2" type="ORF">G3567_07815</name>
</gene>